<dbReference type="EMBL" id="JRXF01000058">
    <property type="protein sequence ID" value="KOC87812.1"/>
    <property type="molecule type" value="Genomic_DNA"/>
</dbReference>
<dbReference type="RefSeq" id="WP_052899125.1">
    <property type="nucleotide sequence ID" value="NZ_JRXE01000012.1"/>
</dbReference>
<evidence type="ECO:0000313" key="3">
    <source>
        <dbReference type="Proteomes" id="UP000036851"/>
    </source>
</evidence>
<dbReference type="PATRIC" id="fig|1560201.3.peg.2092"/>
<evidence type="ECO:0000313" key="2">
    <source>
        <dbReference type="EMBL" id="KOC90071.1"/>
    </source>
</evidence>
<accession>A0A0L7T4D6</accession>
<dbReference type="STRING" id="1560201.NG42_09810"/>
<sequence>MKILILGTSNSVRRNGWVKGLSDRLVDSEVTNLSIGASPGLQFSVFAHMDFSVYDYVFFDSLPNDEEYFLKTNSFKNYNFYNDIYFEFLSTIASQTKLVIIAIPLLATLHNTTIIYRTRELLARRVGAQFLCFKHIVENINAFSNSLIDNLYDMDPHPTEFIANFIGGIVAQVLEDEQSRGSLGFMSDNVNYRENFTIRNISEEYSDDKKYEIKNSLFQETFAFLNQDDQINIAEPSTLIGFYINKKNTRSHLKLMNGNETAASVSLYRDIDLSSFLKIFIPSPVNTKIDRIVIDYEAPADSSVPLTYHPQVSKKIAEQPVLSISTLCFWRPSGVKWAKEVRQTFDARRITHLVNLKINKAIIDGLKDTFINQSLITSSHGYVMLYDTVLQKCISIDKNLTAIYPNPLLPVKIAMFDHQQVGFTVMLEGISVPLTCYKNGIGLAENHVLRENKRFDLGDYIADKVSLIAIKGKKYAFGINDIYLRCYKVNVNNGFSFNAAKISLWETFSIGE</sequence>
<dbReference type="OrthoDB" id="7058265at2"/>
<dbReference type="Proteomes" id="UP000037088">
    <property type="component" value="Unassembled WGS sequence"/>
</dbReference>
<proteinExistence type="predicted"/>
<evidence type="ECO:0000313" key="4">
    <source>
        <dbReference type="Proteomes" id="UP000037088"/>
    </source>
</evidence>
<comment type="caution">
    <text evidence="2">The sequence shown here is derived from an EMBL/GenBank/DDBJ whole genome shotgun (WGS) entry which is preliminary data.</text>
</comment>
<dbReference type="Proteomes" id="UP000036851">
    <property type="component" value="Unassembled WGS sequence"/>
</dbReference>
<organism evidence="2 4">
    <name type="scientific">Winslowiella iniecta</name>
    <dbReference type="NCBI Taxonomy" id="1560201"/>
    <lineage>
        <taxon>Bacteria</taxon>
        <taxon>Pseudomonadati</taxon>
        <taxon>Pseudomonadota</taxon>
        <taxon>Gammaproteobacteria</taxon>
        <taxon>Enterobacterales</taxon>
        <taxon>Erwiniaceae</taxon>
        <taxon>Winslowiella</taxon>
    </lineage>
</organism>
<evidence type="ECO:0000313" key="1">
    <source>
        <dbReference type="EMBL" id="KOC87812.1"/>
    </source>
</evidence>
<name>A0A0L7T4D6_9GAMM</name>
<reference evidence="3 4" key="1">
    <citation type="journal article" date="2015" name="Int. J. Syst. Evol. Microbiol.">
        <title>Erwinia iniecta sp. nov., isolated from Russian wheat aphids (Diuraphis noxia).</title>
        <authorList>
            <person name="Campillo T."/>
            <person name="Luna E."/>
            <person name="Portier P."/>
            <person name="Fischer-Le Saux M."/>
            <person name="Lapitan N."/>
            <person name="Tisserat N.A."/>
            <person name="Leach J.E."/>
        </authorList>
    </citation>
    <scope>NUCLEOTIDE SEQUENCE [LARGE SCALE GENOMIC DNA]</scope>
    <source>
        <strain evidence="2 4">B120</strain>
        <strain evidence="1 3">B149</strain>
    </source>
</reference>
<dbReference type="EMBL" id="JRXE01000012">
    <property type="protein sequence ID" value="KOC90071.1"/>
    <property type="molecule type" value="Genomic_DNA"/>
</dbReference>
<dbReference type="AlphaFoldDB" id="A0A0L7T4D6"/>
<keyword evidence="4" id="KW-1185">Reference proteome</keyword>
<protein>
    <submittedName>
        <fullName evidence="2">Uncharacterized protein</fullName>
    </submittedName>
</protein>
<gene>
    <name evidence="2" type="ORF">NG42_09810</name>
    <name evidence="1" type="ORF">NG43_21085</name>
</gene>